<gene>
    <name evidence="1" type="ORF">A2736_02540</name>
</gene>
<name>A0A1F8EH90_9BACT</name>
<evidence type="ECO:0000313" key="1">
    <source>
        <dbReference type="EMBL" id="OGN00201.1"/>
    </source>
</evidence>
<protein>
    <submittedName>
        <fullName evidence="1">Uncharacterized protein</fullName>
    </submittedName>
</protein>
<sequence length="91" mass="10264">MIPSNLFPNNSAPTAYRFSVPIVRNFQSRLLRNRGSAICYLRKAQSKSGRVASICILGILLLALRKLWRPSQNACESFFKGYAALRGIKIY</sequence>
<dbReference type="AlphaFoldDB" id="A0A1F8EH90"/>
<dbReference type="Proteomes" id="UP000177503">
    <property type="component" value="Unassembled WGS sequence"/>
</dbReference>
<dbReference type="EMBL" id="MGJC01000010">
    <property type="protein sequence ID" value="OGN00201.1"/>
    <property type="molecule type" value="Genomic_DNA"/>
</dbReference>
<organism evidence="1 2">
    <name type="scientific">Candidatus Yanofskybacteria bacterium RIFCSPHIGHO2_01_FULL_41_27</name>
    <dbReference type="NCBI Taxonomy" id="1802662"/>
    <lineage>
        <taxon>Bacteria</taxon>
        <taxon>Candidatus Yanofskyibacteriota</taxon>
    </lineage>
</organism>
<comment type="caution">
    <text evidence="1">The sequence shown here is derived from an EMBL/GenBank/DDBJ whole genome shotgun (WGS) entry which is preliminary data.</text>
</comment>
<evidence type="ECO:0000313" key="2">
    <source>
        <dbReference type="Proteomes" id="UP000177503"/>
    </source>
</evidence>
<dbReference type="STRING" id="1802662.A2736_02540"/>
<accession>A0A1F8EH90</accession>
<proteinExistence type="predicted"/>
<reference evidence="1 2" key="1">
    <citation type="journal article" date="2016" name="Nat. Commun.">
        <title>Thousands of microbial genomes shed light on interconnected biogeochemical processes in an aquifer system.</title>
        <authorList>
            <person name="Anantharaman K."/>
            <person name="Brown C.T."/>
            <person name="Hug L.A."/>
            <person name="Sharon I."/>
            <person name="Castelle C.J."/>
            <person name="Probst A.J."/>
            <person name="Thomas B.C."/>
            <person name="Singh A."/>
            <person name="Wilkins M.J."/>
            <person name="Karaoz U."/>
            <person name="Brodie E.L."/>
            <person name="Williams K.H."/>
            <person name="Hubbard S.S."/>
            <person name="Banfield J.F."/>
        </authorList>
    </citation>
    <scope>NUCLEOTIDE SEQUENCE [LARGE SCALE GENOMIC DNA]</scope>
</reference>